<dbReference type="AlphaFoldDB" id="A0A6P1TPD3"/>
<evidence type="ECO:0000256" key="2">
    <source>
        <dbReference type="PROSITE-ProRule" id="PRU00335"/>
    </source>
</evidence>
<dbReference type="Proteomes" id="UP000464314">
    <property type="component" value="Chromosome"/>
</dbReference>
<dbReference type="RefSeq" id="WP_161839127.1">
    <property type="nucleotide sequence ID" value="NZ_CP048000.1"/>
</dbReference>
<keyword evidence="1 2" id="KW-0238">DNA-binding</keyword>
<reference evidence="4 5" key="1">
    <citation type="submission" date="2020-01" db="EMBL/GenBank/DDBJ databases">
        <title>Genome analysis of Anaerocolumna sp. CBA3638.</title>
        <authorList>
            <person name="Kim J."/>
            <person name="Roh S.W."/>
        </authorList>
    </citation>
    <scope>NUCLEOTIDE SEQUENCE [LARGE SCALE GENOMIC DNA]</scope>
    <source>
        <strain evidence="4 5">CBA3638</strain>
    </source>
</reference>
<evidence type="ECO:0000313" key="4">
    <source>
        <dbReference type="EMBL" id="QHQ62303.1"/>
    </source>
</evidence>
<protein>
    <submittedName>
        <fullName evidence="4">TetR family transcriptional regulator</fullName>
    </submittedName>
</protein>
<feature type="DNA-binding region" description="H-T-H motif" evidence="2">
    <location>
        <begin position="36"/>
        <end position="55"/>
    </location>
</feature>
<dbReference type="GO" id="GO:0003677">
    <property type="term" value="F:DNA binding"/>
    <property type="evidence" value="ECO:0007669"/>
    <property type="project" value="UniProtKB-UniRule"/>
</dbReference>
<dbReference type="EMBL" id="CP048000">
    <property type="protein sequence ID" value="QHQ62303.1"/>
    <property type="molecule type" value="Genomic_DNA"/>
</dbReference>
<gene>
    <name evidence="4" type="ORF">Ana3638_17185</name>
</gene>
<evidence type="ECO:0000259" key="3">
    <source>
        <dbReference type="PROSITE" id="PS50977"/>
    </source>
</evidence>
<dbReference type="PANTHER" id="PTHR43479">
    <property type="entry name" value="ACREF/ENVCD OPERON REPRESSOR-RELATED"/>
    <property type="match status" value="1"/>
</dbReference>
<dbReference type="InterPro" id="IPR009057">
    <property type="entry name" value="Homeodomain-like_sf"/>
</dbReference>
<dbReference type="KEGG" id="anr:Ana3638_17185"/>
<name>A0A6P1TPD3_9FIRM</name>
<sequence length="216" mass="25225">MDFIRARSEEQKDVRLNQIKEVAKKQFYSLSYDKITIKSISLELDFARSNLYKYFSTKEEIYATILIDELAEWIQELKEASPDNAISTSEVDTFCLYWSSITCKYLGMISLYARLTPLYAQNIPNESLQKIRHNFLIHYHDLNSLLHSLFPTLTQRQVQHFCQYQFSFIAGFSPVIKDNVAKGEMVNQPNKKLSLSDFQVSFQEFLKTLLVGIFNT</sequence>
<dbReference type="InterPro" id="IPR001647">
    <property type="entry name" value="HTH_TetR"/>
</dbReference>
<proteinExistence type="predicted"/>
<dbReference type="PANTHER" id="PTHR43479:SF11">
    <property type="entry name" value="ACREF_ENVCD OPERON REPRESSOR-RELATED"/>
    <property type="match status" value="1"/>
</dbReference>
<organism evidence="4 5">
    <name type="scientific">Anaerocolumna sedimenticola</name>
    <dbReference type="NCBI Taxonomy" id="2696063"/>
    <lineage>
        <taxon>Bacteria</taxon>
        <taxon>Bacillati</taxon>
        <taxon>Bacillota</taxon>
        <taxon>Clostridia</taxon>
        <taxon>Lachnospirales</taxon>
        <taxon>Lachnospiraceae</taxon>
        <taxon>Anaerocolumna</taxon>
    </lineage>
</organism>
<feature type="domain" description="HTH tetR-type" evidence="3">
    <location>
        <begin position="13"/>
        <end position="73"/>
    </location>
</feature>
<dbReference type="Pfam" id="PF17929">
    <property type="entry name" value="TetR_C_34"/>
    <property type="match status" value="1"/>
</dbReference>
<dbReference type="Gene3D" id="1.10.357.10">
    <property type="entry name" value="Tetracycline Repressor, domain 2"/>
    <property type="match status" value="1"/>
</dbReference>
<evidence type="ECO:0000313" key="5">
    <source>
        <dbReference type="Proteomes" id="UP000464314"/>
    </source>
</evidence>
<dbReference type="InterPro" id="IPR041483">
    <property type="entry name" value="TetR_C_34"/>
</dbReference>
<dbReference type="PROSITE" id="PS50977">
    <property type="entry name" value="HTH_TETR_2"/>
    <property type="match status" value="1"/>
</dbReference>
<dbReference type="Pfam" id="PF00440">
    <property type="entry name" value="TetR_N"/>
    <property type="match status" value="1"/>
</dbReference>
<keyword evidence="5" id="KW-1185">Reference proteome</keyword>
<accession>A0A6P1TPD3</accession>
<dbReference type="SUPFAM" id="SSF46689">
    <property type="entry name" value="Homeodomain-like"/>
    <property type="match status" value="1"/>
</dbReference>
<dbReference type="InterPro" id="IPR050624">
    <property type="entry name" value="HTH-type_Tx_Regulator"/>
</dbReference>
<evidence type="ECO:0000256" key="1">
    <source>
        <dbReference type="ARBA" id="ARBA00023125"/>
    </source>
</evidence>